<dbReference type="STRING" id="172043.RM53_15215"/>
<evidence type="ECO:0000313" key="2">
    <source>
        <dbReference type="EMBL" id="KIC55702.1"/>
    </source>
</evidence>
<accession>A0A0B4CGW7</accession>
<reference evidence="2 3" key="1">
    <citation type="submission" date="2014-12" db="EMBL/GenBank/DDBJ databases">
        <title>Genome sequencing of Brevundimonas nasdae TPW30.</title>
        <authorList>
            <person name="Tan P.W."/>
            <person name="Chan K.-G."/>
        </authorList>
    </citation>
    <scope>NUCLEOTIDE SEQUENCE [LARGE SCALE GENOMIC DNA]</scope>
    <source>
        <strain evidence="2 3">TPW30</strain>
    </source>
</reference>
<dbReference type="AlphaFoldDB" id="A0A0B4CGW7"/>
<evidence type="ECO:0000259" key="1">
    <source>
        <dbReference type="Pfam" id="PF08878"/>
    </source>
</evidence>
<dbReference type="Pfam" id="PF08878">
    <property type="entry name" value="HamA"/>
    <property type="match status" value="1"/>
</dbReference>
<evidence type="ECO:0000313" key="3">
    <source>
        <dbReference type="Proteomes" id="UP000031166"/>
    </source>
</evidence>
<dbReference type="InterPro" id="IPR014976">
    <property type="entry name" value="AbpA_HamA_C"/>
</dbReference>
<gene>
    <name evidence="2" type="ORF">RM53_15215</name>
</gene>
<dbReference type="Proteomes" id="UP000031166">
    <property type="component" value="Unassembled WGS sequence"/>
</dbReference>
<dbReference type="EMBL" id="JWSY01000032">
    <property type="protein sequence ID" value="KIC55702.1"/>
    <property type="molecule type" value="Genomic_DNA"/>
</dbReference>
<protein>
    <recommendedName>
        <fullName evidence="1">Anti-bacteriophage protein A/HamA C-terminal domain-containing protein</fullName>
    </recommendedName>
</protein>
<proteinExistence type="predicted"/>
<organism evidence="2 3">
    <name type="scientific">Brevundimonas nasdae</name>
    <dbReference type="NCBI Taxonomy" id="172043"/>
    <lineage>
        <taxon>Bacteria</taxon>
        <taxon>Pseudomonadati</taxon>
        <taxon>Pseudomonadota</taxon>
        <taxon>Alphaproteobacteria</taxon>
        <taxon>Caulobacterales</taxon>
        <taxon>Caulobacteraceae</taxon>
        <taxon>Brevundimonas</taxon>
    </lineage>
</organism>
<comment type="caution">
    <text evidence="2">The sequence shown here is derived from an EMBL/GenBank/DDBJ whole genome shotgun (WGS) entry which is preliminary data.</text>
</comment>
<feature type="domain" description="Anti-bacteriophage protein A/HamA C-terminal" evidence="1">
    <location>
        <begin position="3"/>
        <end position="253"/>
    </location>
</feature>
<dbReference type="RefSeq" id="WP_039248215.1">
    <property type="nucleotide sequence ID" value="NZ_JWSY01000032.1"/>
</dbReference>
<sequence>MGFYEKWCEATKEKDKRKHYWTYVEKGGGRDEISADLAKTIRSHYDRLERIAEDVERLGYKIAAKILSEAMPHTDKGRSGDLGEILATELVEEEIGLRVPVRRLRYKDGRNMAMRGDDFIGAGYGGQDEKLWLLKGEAKSNKKLGKSTVTSARKVLDRDNGRCTPDSLLFVANRLLESNDPDENALGRDLRDEVGLKSLRADRIDHMLFTVSGNGPHASLKEDLEAAGTNRDHYVVNIHVEDHQDFIAAMYEGAQDLGDA</sequence>
<name>A0A0B4CGW7_9CAUL</name>